<feature type="binding site" description="covalent" evidence="21">
    <location>
        <position position="123"/>
    </location>
    <ligand>
        <name>heme c</name>
        <dbReference type="ChEBI" id="CHEBI:61717"/>
        <label>1</label>
    </ligand>
</feature>
<keyword evidence="13 19" id="KW-0249">Electron transport</keyword>
<feature type="binding site" description="axial binding residue" evidence="20">
    <location>
        <position position="211"/>
    </location>
    <ligand>
        <name>heme c</name>
        <dbReference type="ChEBI" id="CHEBI:61717"/>
        <label>2</label>
    </ligand>
    <ligandPart>
        <name>Fe</name>
        <dbReference type="ChEBI" id="CHEBI:18248"/>
    </ligandPart>
</feature>
<keyword evidence="4 19" id="KW-0813">Transport</keyword>
<dbReference type="Gene3D" id="1.10.760.10">
    <property type="entry name" value="Cytochrome c-like domain"/>
    <property type="match status" value="2"/>
</dbReference>
<evidence type="ECO:0000256" key="21">
    <source>
        <dbReference type="PIRSR" id="PIRSR000006-2"/>
    </source>
</evidence>
<feature type="binding site" description="axial binding residue" evidence="20">
    <location>
        <position position="266"/>
    </location>
    <ligand>
        <name>heme c</name>
        <dbReference type="ChEBI" id="CHEBI:61717"/>
        <label>1</label>
    </ligand>
    <ligandPart>
        <name>Fe</name>
        <dbReference type="ChEBI" id="CHEBI:18248"/>
    </ligandPart>
</feature>
<feature type="domain" description="Cytochrome c" evidence="23">
    <location>
        <begin position="107"/>
        <end position="187"/>
    </location>
</feature>
<dbReference type="GO" id="GO:0006119">
    <property type="term" value="P:oxidative phosphorylation"/>
    <property type="evidence" value="ECO:0007669"/>
    <property type="project" value="UniProtKB-UniPathway"/>
</dbReference>
<keyword evidence="5 19" id="KW-1003">Cell membrane</keyword>
<comment type="pathway">
    <text evidence="2 19">Energy metabolism; oxidative phosphorylation.</text>
</comment>
<evidence type="ECO:0000256" key="1">
    <source>
        <dbReference type="ARBA" id="ARBA00004533"/>
    </source>
</evidence>
<dbReference type="SUPFAM" id="SSF46626">
    <property type="entry name" value="Cytochrome c"/>
    <property type="match status" value="2"/>
</dbReference>
<keyword evidence="9 22" id="KW-0812">Transmembrane</keyword>
<evidence type="ECO:0000256" key="11">
    <source>
        <dbReference type="ARBA" id="ARBA00022737"/>
    </source>
</evidence>
<evidence type="ECO:0000256" key="8">
    <source>
        <dbReference type="ARBA" id="ARBA00022660"/>
    </source>
</evidence>
<evidence type="ECO:0000256" key="13">
    <source>
        <dbReference type="ARBA" id="ARBA00022982"/>
    </source>
</evidence>
<dbReference type="Pfam" id="PF13442">
    <property type="entry name" value="Cytochrome_CBB3"/>
    <property type="match status" value="1"/>
</dbReference>
<feature type="domain" description="Cytochrome c" evidence="23">
    <location>
        <begin position="193"/>
        <end position="289"/>
    </location>
</feature>
<dbReference type="GO" id="GO:1902600">
    <property type="term" value="P:proton transmembrane transport"/>
    <property type="evidence" value="ECO:0007669"/>
    <property type="project" value="UniProtKB-KW"/>
</dbReference>
<keyword evidence="15 19" id="KW-0560">Oxidoreductase</keyword>
<keyword evidence="7 19" id="KW-0349">Heme</keyword>
<dbReference type="EMBL" id="CAADHB010000066">
    <property type="protein sequence ID" value="VFK79804.1"/>
    <property type="molecule type" value="Genomic_DNA"/>
</dbReference>
<evidence type="ECO:0000256" key="22">
    <source>
        <dbReference type="SAM" id="Phobius"/>
    </source>
</evidence>
<evidence type="ECO:0000256" key="20">
    <source>
        <dbReference type="PIRSR" id="PIRSR000006-1"/>
    </source>
</evidence>
<dbReference type="InterPro" id="IPR036909">
    <property type="entry name" value="Cyt_c-like_dom_sf"/>
</dbReference>
<evidence type="ECO:0000256" key="12">
    <source>
        <dbReference type="ARBA" id="ARBA00022781"/>
    </source>
</evidence>
<proteinExistence type="inferred from homology"/>
<evidence type="ECO:0000256" key="19">
    <source>
        <dbReference type="PIRNR" id="PIRNR000006"/>
    </source>
</evidence>
<evidence type="ECO:0000256" key="18">
    <source>
        <dbReference type="ARBA" id="ARBA00023136"/>
    </source>
</evidence>
<feature type="binding site" description="covalent" evidence="21">
    <location>
        <position position="210"/>
    </location>
    <ligand>
        <name>heme c</name>
        <dbReference type="ChEBI" id="CHEBI:61717"/>
        <label>2</label>
    </ligand>
</feature>
<dbReference type="InterPro" id="IPR038414">
    <property type="entry name" value="CcoP_N_sf"/>
</dbReference>
<comment type="function">
    <text evidence="19">C-type cytochrome. Part of the cbb3-type cytochrome c oxidase complex.</text>
</comment>
<dbReference type="GO" id="GO:0016491">
    <property type="term" value="F:oxidoreductase activity"/>
    <property type="evidence" value="ECO:0007669"/>
    <property type="project" value="UniProtKB-KW"/>
</dbReference>
<comment type="cofactor">
    <cofactor evidence="19 21">
        <name>heme c</name>
        <dbReference type="ChEBI" id="CHEBI:61717"/>
    </cofactor>
    <text evidence="19 21">Binds 2 heme C groups per subunit.</text>
</comment>
<evidence type="ECO:0000256" key="6">
    <source>
        <dbReference type="ARBA" id="ARBA00022519"/>
    </source>
</evidence>
<dbReference type="GO" id="GO:0005886">
    <property type="term" value="C:plasma membrane"/>
    <property type="evidence" value="ECO:0007669"/>
    <property type="project" value="UniProtKB-SubCell"/>
</dbReference>
<evidence type="ECO:0000259" key="23">
    <source>
        <dbReference type="PROSITE" id="PS51007"/>
    </source>
</evidence>
<evidence type="ECO:0000256" key="5">
    <source>
        <dbReference type="ARBA" id="ARBA00022475"/>
    </source>
</evidence>
<evidence type="ECO:0000256" key="9">
    <source>
        <dbReference type="ARBA" id="ARBA00022692"/>
    </source>
</evidence>
<evidence type="ECO:0000256" key="15">
    <source>
        <dbReference type="ARBA" id="ARBA00023002"/>
    </source>
</evidence>
<evidence type="ECO:0000256" key="2">
    <source>
        <dbReference type="ARBA" id="ARBA00004673"/>
    </source>
</evidence>
<accession>A0A451BNF5</accession>
<gene>
    <name evidence="24" type="ORF">BECKSD772D_GA0070982_106617</name>
</gene>
<dbReference type="Gene3D" id="6.10.280.130">
    <property type="match status" value="1"/>
</dbReference>
<feature type="binding site" description="axial binding residue" evidence="20">
    <location>
        <position position="163"/>
    </location>
    <ligand>
        <name>heme c</name>
        <dbReference type="ChEBI" id="CHEBI:61717"/>
        <label>2</label>
    </ligand>
    <ligandPart>
        <name>Fe</name>
        <dbReference type="ChEBI" id="CHEBI:18248"/>
    </ligandPart>
</feature>
<feature type="transmembrane region" description="Helical" evidence="22">
    <location>
        <begin position="31"/>
        <end position="53"/>
    </location>
</feature>
<keyword evidence="17 19" id="KW-0406">Ion transport</keyword>
<feature type="binding site" description="axial binding residue" evidence="20">
    <location>
        <position position="124"/>
    </location>
    <ligand>
        <name>heme c</name>
        <dbReference type="ChEBI" id="CHEBI:61717"/>
        <label>1</label>
    </ligand>
    <ligandPart>
        <name>Fe</name>
        <dbReference type="ChEBI" id="CHEBI:18248"/>
    </ligandPart>
</feature>
<keyword evidence="6 19" id="KW-0997">Cell inner membrane</keyword>
<sequence length="292" mass="32174">MTDKNPFPGEKNTGHIWDDMIRELTNPPPRWWMIAFVASLLFVVGYSILYPTWPGITGFTKGILGWTSIKEYKEGVSEVDDKRAKFEARLEGLSAKEILADTDLFKYTKASAKVIFGDYCAACHGSVGQGNTGFPVLIDDDWLYGGTIEKIEETITLGRKGIMPAKGGQTLSEKDIATLANYVHDLSQENQGKDNLEGKNLFMQKGCVGCHGMDAKGMQAMGSANLADPIWRFTPEGDQSILDSARYTITHGVNDPSNPKSRNAEMPSFRERLDETTIRKLAVFVHALGGGQ</sequence>
<comment type="subunit">
    <text evidence="19">Component of the cbb3-type cytochrome c oxidase.</text>
</comment>
<keyword evidence="14 22" id="KW-1133">Transmembrane helix</keyword>
<evidence type="ECO:0000256" key="17">
    <source>
        <dbReference type="ARBA" id="ARBA00023065"/>
    </source>
</evidence>
<keyword evidence="16 19" id="KW-0408">Iron</keyword>
<dbReference type="Pfam" id="PF14715">
    <property type="entry name" value="FixP_N"/>
    <property type="match status" value="1"/>
</dbReference>
<evidence type="ECO:0000256" key="14">
    <source>
        <dbReference type="ARBA" id="ARBA00022989"/>
    </source>
</evidence>
<name>A0A451BNF5_9GAMM</name>
<comment type="similarity">
    <text evidence="3 19">Belongs to the CcoP / FixP family.</text>
</comment>
<organism evidence="24">
    <name type="scientific">Candidatus Kentrum sp. SD</name>
    <dbReference type="NCBI Taxonomy" id="2126332"/>
    <lineage>
        <taxon>Bacteria</taxon>
        <taxon>Pseudomonadati</taxon>
        <taxon>Pseudomonadota</taxon>
        <taxon>Gammaproteobacteria</taxon>
        <taxon>Candidatus Kentrum</taxon>
    </lineage>
</organism>
<keyword evidence="12 19" id="KW-0375">Hydrogen ion transport</keyword>
<evidence type="ECO:0000256" key="16">
    <source>
        <dbReference type="ARBA" id="ARBA00023004"/>
    </source>
</evidence>
<dbReference type="PIRSF" id="PIRSF000006">
    <property type="entry name" value="Cbb3-Cox_fixP"/>
    <property type="match status" value="1"/>
</dbReference>
<feature type="binding site" description="covalent" evidence="21">
    <location>
        <position position="207"/>
    </location>
    <ligand>
        <name>heme c</name>
        <dbReference type="ChEBI" id="CHEBI:61717"/>
        <label>2</label>
    </ligand>
</feature>
<dbReference type="InterPro" id="IPR032858">
    <property type="entry name" value="CcoP_N"/>
</dbReference>
<evidence type="ECO:0000256" key="7">
    <source>
        <dbReference type="ARBA" id="ARBA00022617"/>
    </source>
</evidence>
<evidence type="ECO:0000256" key="3">
    <source>
        <dbReference type="ARBA" id="ARBA00006113"/>
    </source>
</evidence>
<dbReference type="UniPathway" id="UPA00705"/>
<reference evidence="24" key="1">
    <citation type="submission" date="2019-02" db="EMBL/GenBank/DDBJ databases">
        <authorList>
            <person name="Gruber-Vodicka R. H."/>
            <person name="Seah K. B. B."/>
        </authorList>
    </citation>
    <scope>NUCLEOTIDE SEQUENCE</scope>
    <source>
        <strain evidence="24">BECK_S127</strain>
    </source>
</reference>
<keyword evidence="8 19" id="KW-0679">Respiratory chain</keyword>
<dbReference type="PANTHER" id="PTHR33751:SF1">
    <property type="entry name" value="CBB3-TYPE CYTOCHROME C OXIDASE SUBUNIT FIXP"/>
    <property type="match status" value="1"/>
</dbReference>
<keyword evidence="10 19" id="KW-0479">Metal-binding</keyword>
<dbReference type="PANTHER" id="PTHR33751">
    <property type="entry name" value="CBB3-TYPE CYTOCHROME C OXIDASE SUBUNIT FIXP"/>
    <property type="match status" value="1"/>
</dbReference>
<dbReference type="GO" id="GO:0020037">
    <property type="term" value="F:heme binding"/>
    <property type="evidence" value="ECO:0007669"/>
    <property type="project" value="InterPro"/>
</dbReference>
<evidence type="ECO:0000256" key="4">
    <source>
        <dbReference type="ARBA" id="ARBA00022448"/>
    </source>
</evidence>
<dbReference type="InterPro" id="IPR009056">
    <property type="entry name" value="Cyt_c-like_dom"/>
</dbReference>
<protein>
    <recommendedName>
        <fullName evidence="19">Cbb3-type cytochrome c oxidase subunit</fullName>
    </recommendedName>
</protein>
<keyword evidence="11" id="KW-0677">Repeat</keyword>
<dbReference type="GO" id="GO:0009055">
    <property type="term" value="F:electron transfer activity"/>
    <property type="evidence" value="ECO:0007669"/>
    <property type="project" value="InterPro"/>
</dbReference>
<dbReference type="AlphaFoldDB" id="A0A451BNF5"/>
<dbReference type="Pfam" id="PF00034">
    <property type="entry name" value="Cytochrom_C"/>
    <property type="match status" value="1"/>
</dbReference>
<comment type="subcellular location">
    <subcellularLocation>
        <location evidence="1 19">Cell inner membrane</location>
    </subcellularLocation>
</comment>
<dbReference type="PROSITE" id="PS51007">
    <property type="entry name" value="CYTC"/>
    <property type="match status" value="2"/>
</dbReference>
<keyword evidence="18 19" id="KW-0472">Membrane</keyword>
<evidence type="ECO:0000256" key="10">
    <source>
        <dbReference type="ARBA" id="ARBA00022723"/>
    </source>
</evidence>
<evidence type="ECO:0000313" key="24">
    <source>
        <dbReference type="EMBL" id="VFK79804.1"/>
    </source>
</evidence>
<dbReference type="InterPro" id="IPR050597">
    <property type="entry name" value="Cytochrome_c_Oxidase_Subunit"/>
</dbReference>
<dbReference type="GO" id="GO:0046872">
    <property type="term" value="F:metal ion binding"/>
    <property type="evidence" value="ECO:0007669"/>
    <property type="project" value="UniProtKB-KW"/>
</dbReference>
<dbReference type="InterPro" id="IPR004678">
    <property type="entry name" value="Cyt_c_oxidase_cbb3_su3"/>
</dbReference>
<dbReference type="NCBIfam" id="TIGR00782">
    <property type="entry name" value="ccoP"/>
    <property type="match status" value="1"/>
</dbReference>
<feature type="binding site" description="covalent" evidence="21">
    <location>
        <position position="120"/>
    </location>
    <ligand>
        <name>heme c</name>
        <dbReference type="ChEBI" id="CHEBI:61717"/>
        <label>1</label>
    </ligand>
</feature>